<accession>A0A1B6IVH8</accession>
<proteinExistence type="predicted"/>
<name>A0A1B6IVH8_9HEMI</name>
<evidence type="ECO:0000313" key="3">
    <source>
        <dbReference type="EMBL" id="JAS90947.1"/>
    </source>
</evidence>
<feature type="region of interest" description="Disordered" evidence="1">
    <location>
        <begin position="323"/>
        <end position="359"/>
    </location>
</feature>
<sequence>MNAEIDLFNQGINDWGLTDIKTDSCLFDQDLGNCSPWESDTKPLLCISCQLEFSSVSQFLHHHLQHVALPSVILKPVSLNLLNSWPAGNTVKKRPGPKSRTVIQNLSPQLESHSPLKLTIKRLPTCQEPAFEVVNKKKGRVRGGSASMDDMIPEGLGGSPHPHPVHTPSPTPSDILRPEVNADSHRSTWESLAYSFGFLAPESPADQVVGDIPPVNGSTQPDNESKDSGASCNSEPEPLDNSLPPPQEPQPLQNGTSEPDSESEPQKSVEQESSDSGCEKDESEKDFSSDKNVETTTSTSPPLPANPSPVRSLTILAPSALNSSVVNGSLPPEPLDSNTVSEAFNEPGPPQAPPPVKEGLTILSPAALGATSGSVNLLNLNPSNASNDPLGMLRGYMEPETAPYMLDTCEVCGERSDNLEQHRAAMG</sequence>
<feature type="region of interest" description="Disordered" evidence="1">
    <location>
        <begin position="137"/>
        <end position="182"/>
    </location>
</feature>
<organism evidence="3">
    <name type="scientific">Homalodisca liturata</name>
    <dbReference type="NCBI Taxonomy" id="320908"/>
    <lineage>
        <taxon>Eukaryota</taxon>
        <taxon>Metazoa</taxon>
        <taxon>Ecdysozoa</taxon>
        <taxon>Arthropoda</taxon>
        <taxon>Hexapoda</taxon>
        <taxon>Insecta</taxon>
        <taxon>Pterygota</taxon>
        <taxon>Neoptera</taxon>
        <taxon>Paraneoptera</taxon>
        <taxon>Hemiptera</taxon>
        <taxon>Auchenorrhyncha</taxon>
        <taxon>Membracoidea</taxon>
        <taxon>Cicadellidae</taxon>
        <taxon>Cicadellinae</taxon>
        <taxon>Proconiini</taxon>
        <taxon>Homalodisca</taxon>
    </lineage>
</organism>
<feature type="region of interest" description="Disordered" evidence="1">
    <location>
        <begin position="205"/>
        <end position="311"/>
    </location>
</feature>
<feature type="compositionally biased region" description="Pro residues" evidence="1">
    <location>
        <begin position="347"/>
        <end position="356"/>
    </location>
</feature>
<evidence type="ECO:0000259" key="2">
    <source>
        <dbReference type="PROSITE" id="PS00028"/>
    </source>
</evidence>
<feature type="compositionally biased region" description="Basic and acidic residues" evidence="1">
    <location>
        <begin position="277"/>
        <end position="293"/>
    </location>
</feature>
<gene>
    <name evidence="3" type="ORF">g.23820</name>
</gene>
<dbReference type="InterPro" id="IPR013087">
    <property type="entry name" value="Znf_C2H2_type"/>
</dbReference>
<dbReference type="PROSITE" id="PS00028">
    <property type="entry name" value="ZINC_FINGER_C2H2_1"/>
    <property type="match status" value="1"/>
</dbReference>
<evidence type="ECO:0000256" key="1">
    <source>
        <dbReference type="SAM" id="MobiDB-lite"/>
    </source>
</evidence>
<dbReference type="EMBL" id="GECU01016759">
    <property type="protein sequence ID" value="JAS90947.1"/>
    <property type="molecule type" value="Transcribed_RNA"/>
</dbReference>
<feature type="compositionally biased region" description="Polar residues" evidence="1">
    <location>
        <begin position="216"/>
        <end position="234"/>
    </location>
</feature>
<protein>
    <recommendedName>
        <fullName evidence="2">C2H2-type domain-containing protein</fullName>
    </recommendedName>
</protein>
<feature type="domain" description="C2H2-type" evidence="2">
    <location>
        <begin position="46"/>
        <end position="66"/>
    </location>
</feature>
<feature type="compositionally biased region" description="Pro residues" evidence="1">
    <location>
        <begin position="161"/>
        <end position="171"/>
    </location>
</feature>
<reference evidence="3" key="1">
    <citation type="submission" date="2015-11" db="EMBL/GenBank/DDBJ databases">
        <title>De novo transcriptome assembly of four potential Pierce s Disease insect vectors from Arizona vineyards.</title>
        <authorList>
            <person name="Tassone E.E."/>
        </authorList>
    </citation>
    <scope>NUCLEOTIDE SEQUENCE</scope>
</reference>
<dbReference type="AlphaFoldDB" id="A0A1B6IVH8"/>
<feature type="non-terminal residue" evidence="3">
    <location>
        <position position="427"/>
    </location>
</feature>